<dbReference type="Pfam" id="PF07485">
    <property type="entry name" value="DUF1529"/>
    <property type="match status" value="1"/>
</dbReference>
<sequence length="153" mass="16411">MQPRPHTLMVALSLMALLLTPLTACTRGGNAPTADRAGQAPVATTEADWKGVADALGRTGKLDTNSVYRIPLTRSDLTVITDGVTIKPGLSLGGYATFTRYADTTLTMGDLVVTEAELPKVTDALQAHGIQQTALHKHLLEQTPPVWWTHFHA</sequence>
<evidence type="ECO:0000313" key="2">
    <source>
        <dbReference type="EMBL" id="TVT17186.1"/>
    </source>
</evidence>
<comment type="caution">
    <text evidence="2">The sequence shown here is derived from an EMBL/GenBank/DDBJ whole genome shotgun (WGS) entry which is preliminary data.</text>
</comment>
<feature type="signal peptide" evidence="1">
    <location>
        <begin position="1"/>
        <end position="26"/>
    </location>
</feature>
<dbReference type="RefSeq" id="WP_144593348.1">
    <property type="nucleotide sequence ID" value="NZ_VJWX01000737.1"/>
</dbReference>
<feature type="chain" id="PRO_5021702661" evidence="1">
    <location>
        <begin position="27"/>
        <end position="153"/>
    </location>
</feature>
<name>A0A557ZYU8_9PSEU</name>
<gene>
    <name evidence="2" type="ORF">FNH05_36240</name>
</gene>
<proteinExistence type="predicted"/>
<reference evidence="2 3" key="2">
    <citation type="submission" date="2019-08" db="EMBL/GenBank/DDBJ databases">
        <title>Amycolatopsis acidicola sp. nov., isolated from peat swamp forest soil.</title>
        <authorList>
            <person name="Srisuk N."/>
        </authorList>
    </citation>
    <scope>NUCLEOTIDE SEQUENCE [LARGE SCALE GENOMIC DNA]</scope>
    <source>
        <strain evidence="2 3">TBRC 6029</strain>
    </source>
</reference>
<keyword evidence="1" id="KW-0732">Signal</keyword>
<reference evidence="2 3" key="1">
    <citation type="submission" date="2019-07" db="EMBL/GenBank/DDBJ databases">
        <authorList>
            <person name="Duangmal K."/>
            <person name="Teo W.F.A."/>
        </authorList>
    </citation>
    <scope>NUCLEOTIDE SEQUENCE [LARGE SCALE GENOMIC DNA]</scope>
    <source>
        <strain evidence="2 3">TBRC 6029</strain>
    </source>
</reference>
<organism evidence="2 3">
    <name type="scientific">Amycolatopsis rhizosphaerae</name>
    <dbReference type="NCBI Taxonomy" id="2053003"/>
    <lineage>
        <taxon>Bacteria</taxon>
        <taxon>Bacillati</taxon>
        <taxon>Actinomycetota</taxon>
        <taxon>Actinomycetes</taxon>
        <taxon>Pseudonocardiales</taxon>
        <taxon>Pseudonocardiaceae</taxon>
        <taxon>Amycolatopsis</taxon>
    </lineage>
</organism>
<dbReference type="InterPro" id="IPR011094">
    <property type="entry name" value="Uncharacterised_LppY/LpqO"/>
</dbReference>
<keyword evidence="3" id="KW-1185">Reference proteome</keyword>
<dbReference type="EMBL" id="VJWX01000737">
    <property type="protein sequence ID" value="TVT17186.1"/>
    <property type="molecule type" value="Genomic_DNA"/>
</dbReference>
<feature type="non-terminal residue" evidence="2">
    <location>
        <position position="153"/>
    </location>
</feature>
<accession>A0A557ZYU8</accession>
<evidence type="ECO:0000313" key="3">
    <source>
        <dbReference type="Proteomes" id="UP000320011"/>
    </source>
</evidence>
<dbReference type="AlphaFoldDB" id="A0A557ZYU8"/>
<dbReference type="OrthoDB" id="4687120at2"/>
<dbReference type="Proteomes" id="UP000320011">
    <property type="component" value="Unassembled WGS sequence"/>
</dbReference>
<protein>
    <submittedName>
        <fullName evidence="2">DUF1259 domain-containing protein</fullName>
    </submittedName>
</protein>
<evidence type="ECO:0000256" key="1">
    <source>
        <dbReference type="SAM" id="SignalP"/>
    </source>
</evidence>